<protein>
    <submittedName>
        <fullName evidence="3">Uncharacterized protein LOC124295302</fullName>
    </submittedName>
</protein>
<organism evidence="2 3">
    <name type="scientific">Neodiprion lecontei</name>
    <name type="common">Redheaded pine sawfly</name>
    <dbReference type="NCBI Taxonomy" id="441921"/>
    <lineage>
        <taxon>Eukaryota</taxon>
        <taxon>Metazoa</taxon>
        <taxon>Ecdysozoa</taxon>
        <taxon>Arthropoda</taxon>
        <taxon>Hexapoda</taxon>
        <taxon>Insecta</taxon>
        <taxon>Pterygota</taxon>
        <taxon>Neoptera</taxon>
        <taxon>Endopterygota</taxon>
        <taxon>Hymenoptera</taxon>
        <taxon>Tenthredinoidea</taxon>
        <taxon>Diprionidae</taxon>
        <taxon>Diprioninae</taxon>
        <taxon>Neodiprion</taxon>
    </lineage>
</organism>
<dbReference type="Proteomes" id="UP000829291">
    <property type="component" value="Chromosome 7"/>
</dbReference>
<feature type="compositionally biased region" description="Acidic residues" evidence="1">
    <location>
        <begin position="79"/>
        <end position="90"/>
    </location>
</feature>
<proteinExistence type="predicted"/>
<keyword evidence="2" id="KW-1185">Reference proteome</keyword>
<feature type="region of interest" description="Disordered" evidence="1">
    <location>
        <begin position="75"/>
        <end position="113"/>
    </location>
</feature>
<dbReference type="GeneID" id="124295302"/>
<evidence type="ECO:0000313" key="3">
    <source>
        <dbReference type="RefSeq" id="XP_046600794.1"/>
    </source>
</evidence>
<sequence length="113" mass="12928">MIAHDILIALFCKKRSMTLDPRVTVQITYKGENILNEISEPVNTKDIEGLITVLKFTQRKTNDCLTRLTKDTEVSTTEENSEVCEEENSDEDRVNAEEDELNDLSPKRAKLKI</sequence>
<reference evidence="3" key="1">
    <citation type="submission" date="2025-08" db="UniProtKB">
        <authorList>
            <consortium name="RefSeq"/>
        </authorList>
    </citation>
    <scope>IDENTIFICATION</scope>
    <source>
        <tissue evidence="3">Thorax and Abdomen</tissue>
    </source>
</reference>
<accession>A0ABM3GKK0</accession>
<name>A0ABM3GKK0_NEOLC</name>
<evidence type="ECO:0000313" key="2">
    <source>
        <dbReference type="Proteomes" id="UP000829291"/>
    </source>
</evidence>
<dbReference type="RefSeq" id="XP_046600794.1">
    <property type="nucleotide sequence ID" value="XM_046744838.1"/>
</dbReference>
<evidence type="ECO:0000256" key="1">
    <source>
        <dbReference type="SAM" id="MobiDB-lite"/>
    </source>
</evidence>
<gene>
    <name evidence="3" type="primary">LOC124295302</name>
</gene>